<feature type="binding site" evidence="14">
    <location>
        <begin position="189"/>
        <end position="190"/>
    </location>
    <ligand>
        <name>ATP</name>
        <dbReference type="ChEBI" id="CHEBI:30616"/>
    </ligand>
</feature>
<dbReference type="AlphaFoldDB" id="A0A3E2B2P3"/>
<feature type="active site" evidence="13">
    <location>
        <position position="16"/>
    </location>
</feature>
<keyword evidence="11 12" id="KW-0961">Cell wall biogenesis/degradation</keyword>
<keyword evidence="3 12" id="KW-0436">Ligase</keyword>
<comment type="pathway">
    <text evidence="12">Cell wall biogenesis; peptidoglycan biosynthesis.</text>
</comment>
<keyword evidence="10 15" id="KW-0464">Manganese</keyword>
<feature type="binding site" evidence="15">
    <location>
        <position position="314"/>
    </location>
    <ligand>
        <name>Mg(2+)</name>
        <dbReference type="ChEBI" id="CHEBI:18420"/>
        <label>2</label>
    </ligand>
</feature>
<dbReference type="Proteomes" id="UP000260649">
    <property type="component" value="Unassembled WGS sequence"/>
</dbReference>
<dbReference type="InterPro" id="IPR016185">
    <property type="entry name" value="PreATP-grasp_dom_sf"/>
</dbReference>
<dbReference type="FunFam" id="3.30.470.20:FF:000008">
    <property type="entry name" value="D-alanine--D-alanine ligase"/>
    <property type="match status" value="1"/>
</dbReference>
<dbReference type="NCBIfam" id="NF002528">
    <property type="entry name" value="PRK01966.1-4"/>
    <property type="match status" value="1"/>
</dbReference>
<feature type="active site" evidence="13">
    <location>
        <position position="323"/>
    </location>
</feature>
<comment type="cofactor">
    <cofactor evidence="15">
        <name>Mg(2+)</name>
        <dbReference type="ChEBI" id="CHEBI:18420"/>
    </cofactor>
    <cofactor evidence="15">
        <name>Mn(2+)</name>
        <dbReference type="ChEBI" id="CHEBI:29035"/>
    </cofactor>
    <text evidence="15">Binds 2 magnesium or manganese ions per subunit.</text>
</comment>
<dbReference type="InterPro" id="IPR011095">
    <property type="entry name" value="Dala_Dala_lig_C"/>
</dbReference>
<dbReference type="SUPFAM" id="SSF52440">
    <property type="entry name" value="PreATP-grasp domain"/>
    <property type="match status" value="1"/>
</dbReference>
<dbReference type="Gene3D" id="3.40.50.20">
    <property type="match status" value="1"/>
</dbReference>
<dbReference type="OrthoDB" id="9813261at2"/>
<evidence type="ECO:0000256" key="14">
    <source>
        <dbReference type="PIRSR" id="PIRSR039102-2"/>
    </source>
</evidence>
<feature type="active site" evidence="13">
    <location>
        <position position="189"/>
    </location>
</feature>
<organism evidence="18 19">
    <name type="scientific">Evtepia gabavorous</name>
    <dbReference type="NCBI Taxonomy" id="2211183"/>
    <lineage>
        <taxon>Bacteria</taxon>
        <taxon>Bacillati</taxon>
        <taxon>Bacillota</taxon>
        <taxon>Clostridia</taxon>
        <taxon>Eubacteriales</taxon>
        <taxon>Evtepia</taxon>
    </lineage>
</organism>
<evidence type="ECO:0000256" key="7">
    <source>
        <dbReference type="ARBA" id="ARBA00022842"/>
    </source>
</evidence>
<dbReference type="RefSeq" id="WP_117142440.1">
    <property type="nucleotide sequence ID" value="NZ_CAKXKJ010000007.1"/>
</dbReference>
<dbReference type="GO" id="GO:0008716">
    <property type="term" value="F:D-alanine-D-alanine ligase activity"/>
    <property type="evidence" value="ECO:0007669"/>
    <property type="project" value="UniProtKB-UniRule"/>
</dbReference>
<comment type="caution">
    <text evidence="18">The sequence shown here is derived from an EMBL/GenBank/DDBJ whole genome shotgun (WGS) entry which is preliminary data.</text>
</comment>
<dbReference type="PIRSF" id="PIRSF039102">
    <property type="entry name" value="Ddl/VanB"/>
    <property type="match status" value="1"/>
</dbReference>
<keyword evidence="9 12" id="KW-0573">Peptidoglycan synthesis</keyword>
<dbReference type="Gene3D" id="3.30.470.20">
    <property type="entry name" value="ATP-grasp fold, B domain"/>
    <property type="match status" value="1"/>
</dbReference>
<dbReference type="GO" id="GO:0046872">
    <property type="term" value="F:metal ion binding"/>
    <property type="evidence" value="ECO:0007669"/>
    <property type="project" value="UniProtKB-KW"/>
</dbReference>
<comment type="catalytic activity">
    <reaction evidence="12">
        <text>2 D-alanine + ATP = D-alanyl-D-alanine + ADP + phosphate + H(+)</text>
        <dbReference type="Rhea" id="RHEA:11224"/>
        <dbReference type="ChEBI" id="CHEBI:15378"/>
        <dbReference type="ChEBI" id="CHEBI:30616"/>
        <dbReference type="ChEBI" id="CHEBI:43474"/>
        <dbReference type="ChEBI" id="CHEBI:57416"/>
        <dbReference type="ChEBI" id="CHEBI:57822"/>
        <dbReference type="ChEBI" id="CHEBI:456216"/>
        <dbReference type="EC" id="6.3.2.4"/>
    </reaction>
</comment>
<dbReference type="PROSITE" id="PS50975">
    <property type="entry name" value="ATP_GRASP"/>
    <property type="match status" value="1"/>
</dbReference>
<dbReference type="GO" id="GO:0005524">
    <property type="term" value="F:ATP binding"/>
    <property type="evidence" value="ECO:0007669"/>
    <property type="project" value="UniProtKB-UniRule"/>
</dbReference>
<comment type="cofactor">
    <cofactor evidence="1">
        <name>Mn(2+)</name>
        <dbReference type="ChEBI" id="CHEBI:29035"/>
    </cofactor>
</comment>
<dbReference type="PANTHER" id="PTHR23132:SF25">
    <property type="entry name" value="D-ALANINE--D-ALANINE LIGASE A"/>
    <property type="match status" value="1"/>
</dbReference>
<name>A0A3E2B2P3_9FIRM</name>
<feature type="binding site" evidence="14">
    <location>
        <position position="140"/>
    </location>
    <ligand>
        <name>ATP</name>
        <dbReference type="ChEBI" id="CHEBI:30616"/>
    </ligand>
</feature>
<keyword evidence="5 14" id="KW-0547">Nucleotide-binding</keyword>
<keyword evidence="12" id="KW-0963">Cytoplasm</keyword>
<dbReference type="Gene3D" id="3.30.1490.20">
    <property type="entry name" value="ATP-grasp fold, A domain"/>
    <property type="match status" value="1"/>
</dbReference>
<dbReference type="SUPFAM" id="SSF56059">
    <property type="entry name" value="Glutathione synthetase ATP-binding domain-like"/>
    <property type="match status" value="1"/>
</dbReference>
<comment type="similarity">
    <text evidence="2 12">Belongs to the D-alanine--D-alanine ligase family.</text>
</comment>
<dbReference type="InterPro" id="IPR000291">
    <property type="entry name" value="D-Ala_lig_Van_CS"/>
</dbReference>
<keyword evidence="19" id="KW-1185">Reference proteome</keyword>
<feature type="binding site" evidence="14">
    <location>
        <begin position="219"/>
        <end position="226"/>
    </location>
    <ligand>
        <name>ATP</name>
        <dbReference type="ChEBI" id="CHEBI:30616"/>
    </ligand>
</feature>
<accession>A0A3E2B2P3</accession>
<comment type="subcellular location">
    <subcellularLocation>
        <location evidence="12">Cytoplasm</location>
    </subcellularLocation>
</comment>
<dbReference type="GO" id="GO:0005829">
    <property type="term" value="C:cytosol"/>
    <property type="evidence" value="ECO:0007669"/>
    <property type="project" value="TreeGrafter"/>
</dbReference>
<dbReference type="InterPro" id="IPR005905">
    <property type="entry name" value="D_ala_D_ala"/>
</dbReference>
<evidence type="ECO:0000256" key="15">
    <source>
        <dbReference type="PIRSR" id="PIRSR039102-3"/>
    </source>
</evidence>
<evidence type="ECO:0000256" key="4">
    <source>
        <dbReference type="ARBA" id="ARBA00022723"/>
    </source>
</evidence>
<dbReference type="PROSITE" id="PS00844">
    <property type="entry name" value="DALA_DALA_LIGASE_2"/>
    <property type="match status" value="1"/>
</dbReference>
<evidence type="ECO:0000313" key="18">
    <source>
        <dbReference type="EMBL" id="RFT06236.1"/>
    </source>
</evidence>
<dbReference type="GeneID" id="97995764"/>
<evidence type="ECO:0000256" key="3">
    <source>
        <dbReference type="ARBA" id="ARBA00022598"/>
    </source>
</evidence>
<comment type="function">
    <text evidence="12">Cell wall formation.</text>
</comment>
<dbReference type="Pfam" id="PF01820">
    <property type="entry name" value="Dala_Dala_lig_N"/>
    <property type="match status" value="1"/>
</dbReference>
<evidence type="ECO:0000256" key="5">
    <source>
        <dbReference type="ARBA" id="ARBA00022741"/>
    </source>
</evidence>
<evidence type="ECO:0000256" key="13">
    <source>
        <dbReference type="PIRSR" id="PIRSR039102-1"/>
    </source>
</evidence>
<dbReference type="GO" id="GO:0071555">
    <property type="term" value="P:cell wall organization"/>
    <property type="evidence" value="ECO:0007669"/>
    <property type="project" value="UniProtKB-KW"/>
</dbReference>
<feature type="binding site" evidence="15">
    <location>
        <position position="312"/>
    </location>
    <ligand>
        <name>Mg(2+)</name>
        <dbReference type="ChEBI" id="CHEBI:18420"/>
        <label>2</label>
    </ligand>
</feature>
<dbReference type="Pfam" id="PF07478">
    <property type="entry name" value="Dala_Dala_lig_C"/>
    <property type="match status" value="1"/>
</dbReference>
<dbReference type="InterPro" id="IPR011127">
    <property type="entry name" value="Dala_Dala_lig_N"/>
</dbReference>
<dbReference type="UniPathway" id="UPA00219"/>
<evidence type="ECO:0000256" key="8">
    <source>
        <dbReference type="ARBA" id="ARBA00022960"/>
    </source>
</evidence>
<keyword evidence="6 16" id="KW-0067">ATP-binding</keyword>
<evidence type="ECO:0000256" key="10">
    <source>
        <dbReference type="ARBA" id="ARBA00023211"/>
    </source>
</evidence>
<feature type="domain" description="ATP-grasp" evidence="17">
    <location>
        <begin position="144"/>
        <end position="345"/>
    </location>
</feature>
<dbReference type="GO" id="GO:0008360">
    <property type="term" value="P:regulation of cell shape"/>
    <property type="evidence" value="ECO:0007669"/>
    <property type="project" value="UniProtKB-KW"/>
</dbReference>
<proteinExistence type="inferred from homology"/>
<dbReference type="EMBL" id="QQRQ01000014">
    <property type="protein sequence ID" value="RFT06236.1"/>
    <property type="molecule type" value="Genomic_DNA"/>
</dbReference>
<feature type="binding site" evidence="14">
    <location>
        <begin position="181"/>
        <end position="183"/>
    </location>
    <ligand>
        <name>ATP</name>
        <dbReference type="ChEBI" id="CHEBI:30616"/>
    </ligand>
</feature>
<evidence type="ECO:0000256" key="11">
    <source>
        <dbReference type="ARBA" id="ARBA00023316"/>
    </source>
</evidence>
<evidence type="ECO:0000256" key="1">
    <source>
        <dbReference type="ARBA" id="ARBA00001936"/>
    </source>
</evidence>
<dbReference type="GO" id="GO:0009252">
    <property type="term" value="P:peptidoglycan biosynthetic process"/>
    <property type="evidence" value="ECO:0007669"/>
    <property type="project" value="UniProtKB-UniRule"/>
</dbReference>
<evidence type="ECO:0000256" key="2">
    <source>
        <dbReference type="ARBA" id="ARBA00010871"/>
    </source>
</evidence>
<dbReference type="NCBIfam" id="TIGR01205">
    <property type="entry name" value="D_ala_D_alaTIGR"/>
    <property type="match status" value="1"/>
</dbReference>
<feature type="binding site" evidence="15">
    <location>
        <position position="312"/>
    </location>
    <ligand>
        <name>Mg(2+)</name>
        <dbReference type="ChEBI" id="CHEBI:18420"/>
        <label>1</label>
    </ligand>
</feature>
<dbReference type="NCBIfam" id="NF000091">
    <property type="entry name" value="D_ala_D_ser_VanG"/>
    <property type="match status" value="1"/>
</dbReference>
<keyword evidence="8 12" id="KW-0133">Cell shape</keyword>
<feature type="binding site" evidence="15">
    <location>
        <position position="299"/>
    </location>
    <ligand>
        <name>Mg(2+)</name>
        <dbReference type="ChEBI" id="CHEBI:18420"/>
        <label>1</label>
    </ligand>
</feature>
<dbReference type="EC" id="6.3.2.4" evidence="12"/>
<dbReference type="PROSITE" id="PS00843">
    <property type="entry name" value="DALA_DALA_LIGASE_1"/>
    <property type="match status" value="1"/>
</dbReference>
<reference evidence="18 19" key="1">
    <citation type="submission" date="2018-07" db="EMBL/GenBank/DDBJ databases">
        <title>GABA Modulating Bacteria of the Human Gut Microbiota.</title>
        <authorList>
            <person name="Strandwitz P."/>
            <person name="Kim K.H."/>
            <person name="Terekhova D."/>
            <person name="Liu J.K."/>
            <person name="Sharma A."/>
            <person name="Levering J."/>
            <person name="Mcdonald D."/>
            <person name="Dietrich D."/>
            <person name="Ramadhar T.R."/>
            <person name="Lekbua A."/>
            <person name="Mroue N."/>
            <person name="Liston C."/>
            <person name="Stewart E.J."/>
            <person name="Dubin M.J."/>
            <person name="Zengler K."/>
            <person name="Knight R."/>
            <person name="Gilbert J.A."/>
            <person name="Clardy J."/>
            <person name="Lewis K."/>
        </authorList>
    </citation>
    <scope>NUCLEOTIDE SEQUENCE [LARGE SCALE GENOMIC DNA]</scope>
    <source>
        <strain evidence="18 19">KLE1738</strain>
    </source>
</reference>
<feature type="binding site" evidence="14">
    <location>
        <begin position="311"/>
        <end position="312"/>
    </location>
    <ligand>
        <name>ATP</name>
        <dbReference type="ChEBI" id="CHEBI:30616"/>
    </ligand>
</feature>
<protein>
    <recommendedName>
        <fullName evidence="12">D-alanine--D-alanine ligase</fullName>
        <ecNumber evidence="12">6.3.2.4</ecNumber>
    </recommendedName>
    <alternativeName>
        <fullName evidence="12">D-Ala-D-Ala ligase</fullName>
    </alternativeName>
    <alternativeName>
        <fullName evidence="12">D-alanylalanine synthetase</fullName>
    </alternativeName>
</protein>
<dbReference type="InterPro" id="IPR013815">
    <property type="entry name" value="ATP_grasp_subdomain_1"/>
</dbReference>
<evidence type="ECO:0000256" key="6">
    <source>
        <dbReference type="ARBA" id="ARBA00022840"/>
    </source>
</evidence>
<evidence type="ECO:0000259" key="17">
    <source>
        <dbReference type="PROSITE" id="PS50975"/>
    </source>
</evidence>
<dbReference type="InterPro" id="IPR011761">
    <property type="entry name" value="ATP-grasp"/>
</dbReference>
<keyword evidence="7 15" id="KW-0460">Magnesium</keyword>
<evidence type="ECO:0000256" key="9">
    <source>
        <dbReference type="ARBA" id="ARBA00022984"/>
    </source>
</evidence>
<evidence type="ECO:0000256" key="16">
    <source>
        <dbReference type="PROSITE-ProRule" id="PRU00409"/>
    </source>
</evidence>
<keyword evidence="4 15" id="KW-0479">Metal-binding</keyword>
<sequence length="350" mass="37598">MKKPTLAVLFGGCSPEYSVSLQSSYAVLSNLNPDRYTVLPVGITQSGQWFHYTGAYDRIATDSWAEDPGCLTPVVVSQDRSVHGLLAFSAPRHQVIQVDYALPILHGKNGEDGTVQGLLELAGIPVVGCGTLASALCMDKDRAHKLASLAGVAVPASLVLNLGEDPQAAVDFARQTGYPLFVKPVKAGSSYGISQIHQEEELLPALDLAFQYDNQVILEETIPGFEVGCAVIGTRELLVGEIDEIELSGGFFDFTEKYTLKTSAIHVPARVDPQTAQAVKQTAKVLYRALGCAGFARVDLFLTPQGKIVFNEINTIPGFTEHSRFPGMMQAAGMTFPEILDTILGQVMAP</sequence>
<evidence type="ECO:0000256" key="12">
    <source>
        <dbReference type="HAMAP-Rule" id="MF_00047"/>
    </source>
</evidence>
<dbReference type="PANTHER" id="PTHR23132">
    <property type="entry name" value="D-ALANINE--D-ALANINE LIGASE"/>
    <property type="match status" value="1"/>
</dbReference>
<dbReference type="HAMAP" id="MF_00047">
    <property type="entry name" value="Dala_Dala_lig"/>
    <property type="match status" value="1"/>
</dbReference>
<evidence type="ECO:0000313" key="19">
    <source>
        <dbReference type="Proteomes" id="UP000260649"/>
    </source>
</evidence>
<gene>
    <name evidence="18" type="primary">vanG</name>
    <name evidence="12" type="synonym">ddl</name>
    <name evidence="18" type="ORF">DV520_08470</name>
</gene>